<dbReference type="GO" id="GO:0005829">
    <property type="term" value="C:cytosol"/>
    <property type="evidence" value="ECO:0007669"/>
    <property type="project" value="TreeGrafter"/>
</dbReference>
<dbReference type="Proteomes" id="UP000218887">
    <property type="component" value="Unassembled WGS sequence"/>
</dbReference>
<evidence type="ECO:0000313" key="19">
    <source>
        <dbReference type="Proteomes" id="UP000218887"/>
    </source>
</evidence>
<keyword evidence="4 15" id="KW-0436">Ligase</keyword>
<dbReference type="Gene3D" id="3.30.470.30">
    <property type="entry name" value="DNA ligase/mRNA capping enzyme"/>
    <property type="match status" value="1"/>
</dbReference>
<feature type="binding site" evidence="15">
    <location>
        <begin position="34"/>
        <end position="38"/>
    </location>
    <ligand>
        <name>NAD(+)</name>
        <dbReference type="ChEBI" id="CHEBI:57540"/>
    </ligand>
</feature>
<feature type="binding site" evidence="15">
    <location>
        <begin position="83"/>
        <end position="84"/>
    </location>
    <ligand>
        <name>NAD(+)</name>
        <dbReference type="ChEBI" id="CHEBI:57540"/>
    </ligand>
</feature>
<dbReference type="SMART" id="SM00278">
    <property type="entry name" value="HhH1"/>
    <property type="match status" value="3"/>
</dbReference>
<dbReference type="SUPFAM" id="SSF47781">
    <property type="entry name" value="RuvA domain 2-like"/>
    <property type="match status" value="1"/>
</dbReference>
<protein>
    <recommendedName>
        <fullName evidence="3 15">DNA ligase</fullName>
        <ecNumber evidence="2 15">6.5.1.2</ecNumber>
    </recommendedName>
    <alternativeName>
        <fullName evidence="15">Polydeoxyribonucleotide synthase [NAD(+)]</fullName>
    </alternativeName>
</protein>
<comment type="similarity">
    <text evidence="14 15">Belongs to the NAD-dependent DNA ligase family. LigA subfamily.</text>
</comment>
<feature type="binding site" evidence="15">
    <location>
        <position position="170"/>
    </location>
    <ligand>
        <name>NAD(+)</name>
        <dbReference type="ChEBI" id="CHEBI:57540"/>
    </ligand>
</feature>
<gene>
    <name evidence="15" type="primary">ligA</name>
    <name evidence="18" type="ORF">CIL05_19300</name>
</gene>
<evidence type="ECO:0000256" key="10">
    <source>
        <dbReference type="ARBA" id="ARBA00023027"/>
    </source>
</evidence>
<evidence type="ECO:0000256" key="16">
    <source>
        <dbReference type="RuleBase" id="RU000618"/>
    </source>
</evidence>
<dbReference type="Gene3D" id="1.10.287.610">
    <property type="entry name" value="Helix hairpin bin"/>
    <property type="match status" value="1"/>
</dbReference>
<evidence type="ECO:0000256" key="4">
    <source>
        <dbReference type="ARBA" id="ARBA00022598"/>
    </source>
</evidence>
<evidence type="ECO:0000256" key="12">
    <source>
        <dbReference type="ARBA" id="ARBA00023211"/>
    </source>
</evidence>
<dbReference type="InterPro" id="IPR041663">
    <property type="entry name" value="DisA/LigA_HHH"/>
</dbReference>
<dbReference type="OrthoDB" id="9759736at2"/>
<comment type="caution">
    <text evidence="18">The sequence shown here is derived from an EMBL/GenBank/DDBJ whole genome shotgun (WGS) entry which is preliminary data.</text>
</comment>
<dbReference type="InterPro" id="IPR003583">
    <property type="entry name" value="Hlx-hairpin-Hlx_DNA-bd_motif"/>
</dbReference>
<keyword evidence="9 15" id="KW-0460">Magnesium</keyword>
<feature type="binding site" evidence="15">
    <location>
        <position position="404"/>
    </location>
    <ligand>
        <name>Zn(2+)</name>
        <dbReference type="ChEBI" id="CHEBI:29105"/>
    </ligand>
</feature>
<feature type="binding site" evidence="15">
    <location>
        <position position="136"/>
    </location>
    <ligand>
        <name>NAD(+)</name>
        <dbReference type="ChEBI" id="CHEBI:57540"/>
    </ligand>
</feature>
<dbReference type="Gene3D" id="2.40.50.140">
    <property type="entry name" value="Nucleic acid-binding proteins"/>
    <property type="match status" value="1"/>
</dbReference>
<organism evidence="18 19">
    <name type="scientific">Virgibacillus profundi</name>
    <dbReference type="NCBI Taxonomy" id="2024555"/>
    <lineage>
        <taxon>Bacteria</taxon>
        <taxon>Bacillati</taxon>
        <taxon>Bacillota</taxon>
        <taxon>Bacilli</taxon>
        <taxon>Bacillales</taxon>
        <taxon>Bacillaceae</taxon>
        <taxon>Virgibacillus</taxon>
    </lineage>
</organism>
<evidence type="ECO:0000256" key="1">
    <source>
        <dbReference type="ARBA" id="ARBA00004067"/>
    </source>
</evidence>
<dbReference type="GO" id="GO:0003677">
    <property type="term" value="F:DNA binding"/>
    <property type="evidence" value="ECO:0007669"/>
    <property type="project" value="InterPro"/>
</dbReference>
<dbReference type="EMBL" id="NPOA01000016">
    <property type="protein sequence ID" value="PAV28008.1"/>
    <property type="molecule type" value="Genomic_DNA"/>
</dbReference>
<feature type="binding site" evidence="15">
    <location>
        <position position="286"/>
    </location>
    <ligand>
        <name>NAD(+)</name>
        <dbReference type="ChEBI" id="CHEBI:57540"/>
    </ligand>
</feature>
<evidence type="ECO:0000256" key="15">
    <source>
        <dbReference type="HAMAP-Rule" id="MF_01588"/>
    </source>
</evidence>
<feature type="binding site" evidence="15">
    <location>
        <position position="427"/>
    </location>
    <ligand>
        <name>Zn(2+)</name>
        <dbReference type="ChEBI" id="CHEBI:29105"/>
    </ligand>
</feature>
<dbReference type="InterPro" id="IPR018239">
    <property type="entry name" value="DNA_ligase_AS"/>
</dbReference>
<dbReference type="Pfam" id="PF14520">
    <property type="entry name" value="HHH_5"/>
    <property type="match status" value="1"/>
</dbReference>
<evidence type="ECO:0000256" key="2">
    <source>
        <dbReference type="ARBA" id="ARBA00012722"/>
    </source>
</evidence>
<dbReference type="FunFam" id="6.20.10.30:FF:000002">
    <property type="entry name" value="DNA ligase"/>
    <property type="match status" value="1"/>
</dbReference>
<evidence type="ECO:0000256" key="14">
    <source>
        <dbReference type="ARBA" id="ARBA00060881"/>
    </source>
</evidence>
<dbReference type="PANTHER" id="PTHR23389:SF9">
    <property type="entry name" value="DNA LIGASE"/>
    <property type="match status" value="1"/>
</dbReference>
<evidence type="ECO:0000256" key="3">
    <source>
        <dbReference type="ARBA" id="ARBA00013308"/>
    </source>
</evidence>
<keyword evidence="8 15" id="KW-0862">Zinc</keyword>
<dbReference type="CDD" id="cd17748">
    <property type="entry name" value="BRCT_DNA_ligase_like"/>
    <property type="match status" value="1"/>
</dbReference>
<evidence type="ECO:0000256" key="11">
    <source>
        <dbReference type="ARBA" id="ARBA00023204"/>
    </source>
</evidence>
<feature type="domain" description="BRCT" evidence="17">
    <location>
        <begin position="589"/>
        <end position="667"/>
    </location>
</feature>
<dbReference type="InterPro" id="IPR004150">
    <property type="entry name" value="NAD_DNA_ligase_OB"/>
</dbReference>
<dbReference type="PROSITE" id="PS01055">
    <property type="entry name" value="DNA_LIGASE_N1"/>
    <property type="match status" value="1"/>
</dbReference>
<dbReference type="InterPro" id="IPR012340">
    <property type="entry name" value="NA-bd_OB-fold"/>
</dbReference>
<dbReference type="FunFam" id="1.10.287.610:FF:000002">
    <property type="entry name" value="DNA ligase"/>
    <property type="match status" value="1"/>
</dbReference>
<evidence type="ECO:0000256" key="5">
    <source>
        <dbReference type="ARBA" id="ARBA00022705"/>
    </source>
</evidence>
<dbReference type="Pfam" id="PF00533">
    <property type="entry name" value="BRCT"/>
    <property type="match status" value="1"/>
</dbReference>
<dbReference type="Gene3D" id="1.10.150.20">
    <property type="entry name" value="5' to 3' exonuclease, C-terminal subdomain"/>
    <property type="match status" value="2"/>
</dbReference>
<evidence type="ECO:0000256" key="13">
    <source>
        <dbReference type="ARBA" id="ARBA00034005"/>
    </source>
</evidence>
<keyword evidence="5 15" id="KW-0235">DNA replication</keyword>
<feature type="binding site" evidence="15">
    <location>
        <position position="407"/>
    </location>
    <ligand>
        <name>Zn(2+)</name>
        <dbReference type="ChEBI" id="CHEBI:29105"/>
    </ligand>
</feature>
<dbReference type="InterPro" id="IPR013839">
    <property type="entry name" value="DNAligase_adenylation"/>
</dbReference>
<dbReference type="FunFam" id="3.30.470.30:FF:000001">
    <property type="entry name" value="DNA ligase"/>
    <property type="match status" value="1"/>
</dbReference>
<evidence type="ECO:0000256" key="9">
    <source>
        <dbReference type="ARBA" id="ARBA00022842"/>
    </source>
</evidence>
<dbReference type="Gene3D" id="6.20.10.30">
    <property type="match status" value="1"/>
</dbReference>
<dbReference type="RefSeq" id="WP_095657171.1">
    <property type="nucleotide sequence ID" value="NZ_NPOA01000016.1"/>
</dbReference>
<evidence type="ECO:0000256" key="7">
    <source>
        <dbReference type="ARBA" id="ARBA00022763"/>
    </source>
</evidence>
<dbReference type="GO" id="GO:0006281">
    <property type="term" value="P:DNA repair"/>
    <property type="evidence" value="ECO:0007669"/>
    <property type="project" value="UniProtKB-KW"/>
</dbReference>
<dbReference type="InterPro" id="IPR001679">
    <property type="entry name" value="DNA_ligase"/>
</dbReference>
<dbReference type="GO" id="GO:0046872">
    <property type="term" value="F:metal ion binding"/>
    <property type="evidence" value="ECO:0007669"/>
    <property type="project" value="UniProtKB-KW"/>
</dbReference>
<dbReference type="NCBIfam" id="NF005932">
    <property type="entry name" value="PRK07956.1"/>
    <property type="match status" value="1"/>
</dbReference>
<accession>A0A2A2I9G3</accession>
<dbReference type="SMART" id="SM00532">
    <property type="entry name" value="LIGANc"/>
    <property type="match status" value="1"/>
</dbReference>
<dbReference type="InterPro" id="IPR013840">
    <property type="entry name" value="DNAligase_N"/>
</dbReference>
<keyword evidence="19" id="KW-1185">Reference proteome</keyword>
<evidence type="ECO:0000256" key="6">
    <source>
        <dbReference type="ARBA" id="ARBA00022723"/>
    </source>
</evidence>
<feature type="binding site" evidence="15">
    <location>
        <position position="422"/>
    </location>
    <ligand>
        <name>Zn(2+)</name>
        <dbReference type="ChEBI" id="CHEBI:29105"/>
    </ligand>
</feature>
<feature type="active site" description="N6-AMP-lysine intermediate" evidence="15">
    <location>
        <position position="115"/>
    </location>
</feature>
<dbReference type="PROSITE" id="PS50172">
    <property type="entry name" value="BRCT"/>
    <property type="match status" value="1"/>
</dbReference>
<feature type="binding site" evidence="15">
    <location>
        <position position="113"/>
    </location>
    <ligand>
        <name>NAD(+)</name>
        <dbReference type="ChEBI" id="CHEBI:57540"/>
    </ligand>
</feature>
<comment type="catalytic activity">
    <reaction evidence="13 15 16">
        <text>NAD(+) + (deoxyribonucleotide)n-3'-hydroxyl + 5'-phospho-(deoxyribonucleotide)m = (deoxyribonucleotide)n+m + AMP + beta-nicotinamide D-nucleotide.</text>
        <dbReference type="EC" id="6.5.1.2"/>
    </reaction>
</comment>
<dbReference type="FunFam" id="1.10.150.20:FF:000006">
    <property type="entry name" value="DNA ligase"/>
    <property type="match status" value="1"/>
</dbReference>
<keyword evidence="7 15" id="KW-0227">DNA damage</keyword>
<evidence type="ECO:0000259" key="17">
    <source>
        <dbReference type="PROSITE" id="PS50172"/>
    </source>
</evidence>
<keyword evidence="11 15" id="KW-0234">DNA repair</keyword>
<dbReference type="NCBIfam" id="TIGR00575">
    <property type="entry name" value="dnlj"/>
    <property type="match status" value="1"/>
</dbReference>
<dbReference type="FunFam" id="1.10.150.20:FF:000007">
    <property type="entry name" value="DNA ligase"/>
    <property type="match status" value="1"/>
</dbReference>
<dbReference type="Pfam" id="PF03120">
    <property type="entry name" value="OB_DNA_ligase"/>
    <property type="match status" value="1"/>
</dbReference>
<keyword evidence="6 15" id="KW-0479">Metal-binding</keyword>
<name>A0A2A2I9G3_9BACI</name>
<dbReference type="Pfam" id="PF12826">
    <property type="entry name" value="HHH_2"/>
    <property type="match status" value="1"/>
</dbReference>
<dbReference type="CDD" id="cd00114">
    <property type="entry name" value="LIGANc"/>
    <property type="match status" value="1"/>
</dbReference>
<dbReference type="EC" id="6.5.1.2" evidence="2 15"/>
<dbReference type="InterPro" id="IPR033136">
    <property type="entry name" value="DNA_ligase_CS"/>
</dbReference>
<dbReference type="SUPFAM" id="SSF50249">
    <property type="entry name" value="Nucleic acid-binding proteins"/>
    <property type="match status" value="1"/>
</dbReference>
<dbReference type="GO" id="GO:0006260">
    <property type="term" value="P:DNA replication"/>
    <property type="evidence" value="ECO:0007669"/>
    <property type="project" value="UniProtKB-KW"/>
</dbReference>
<dbReference type="SUPFAM" id="SSF56091">
    <property type="entry name" value="DNA ligase/mRNA capping enzyme, catalytic domain"/>
    <property type="match status" value="1"/>
</dbReference>
<evidence type="ECO:0000313" key="18">
    <source>
        <dbReference type="EMBL" id="PAV28008.1"/>
    </source>
</evidence>
<dbReference type="SMART" id="SM00292">
    <property type="entry name" value="BRCT"/>
    <property type="match status" value="1"/>
</dbReference>
<dbReference type="GO" id="GO:0003911">
    <property type="term" value="F:DNA ligase (NAD+) activity"/>
    <property type="evidence" value="ECO:0007669"/>
    <property type="project" value="UniProtKB-UniRule"/>
</dbReference>
<reference evidence="18 19" key="1">
    <citation type="submission" date="2017-08" db="EMBL/GenBank/DDBJ databases">
        <title>Virgibacillus indicus sp. nov. and Virgibacillus profoundi sp. nov, two moderately halophilic bacteria isolated from marine sediment by using the Microfluidic Streak Plate.</title>
        <authorList>
            <person name="Xu B."/>
            <person name="Hu B."/>
            <person name="Wang J."/>
            <person name="Zhu Y."/>
            <person name="Huang L."/>
            <person name="Du W."/>
            <person name="Huang Y."/>
        </authorList>
    </citation>
    <scope>NUCLEOTIDE SEQUENCE [LARGE SCALE GENOMIC DNA]</scope>
    <source>
        <strain evidence="18 19">IO3-P3-H5</strain>
    </source>
</reference>
<dbReference type="PIRSF" id="PIRSF001604">
    <property type="entry name" value="LigA"/>
    <property type="match status" value="1"/>
</dbReference>
<dbReference type="HAMAP" id="MF_01588">
    <property type="entry name" value="DNA_ligase_A"/>
    <property type="match status" value="1"/>
</dbReference>
<dbReference type="InterPro" id="IPR004149">
    <property type="entry name" value="Znf_DNAligase_C4"/>
</dbReference>
<dbReference type="SUPFAM" id="SSF52113">
    <property type="entry name" value="BRCT domain"/>
    <property type="match status" value="1"/>
</dbReference>
<proteinExistence type="inferred from homology"/>
<dbReference type="InterPro" id="IPR036420">
    <property type="entry name" value="BRCT_dom_sf"/>
</dbReference>
<keyword evidence="12 15" id="KW-0464">Manganese</keyword>
<dbReference type="Gene3D" id="3.40.50.10190">
    <property type="entry name" value="BRCT domain"/>
    <property type="match status" value="1"/>
</dbReference>
<dbReference type="InterPro" id="IPR010994">
    <property type="entry name" value="RuvA_2-like"/>
</dbReference>
<comment type="function">
    <text evidence="1 15">DNA ligase that catalyzes the formation of phosphodiester linkages between 5'-phosphoryl and 3'-hydroxyl groups in double-stranded DNA using NAD as a coenzyme and as the energy source for the reaction. It is essential for DNA replication and repair of damaged DNA.</text>
</comment>
<dbReference type="PROSITE" id="PS01056">
    <property type="entry name" value="DNA_LIGASE_N2"/>
    <property type="match status" value="1"/>
</dbReference>
<evidence type="ECO:0000256" key="8">
    <source>
        <dbReference type="ARBA" id="ARBA00022833"/>
    </source>
</evidence>
<dbReference type="FunFam" id="2.40.50.140:FF:000012">
    <property type="entry name" value="DNA ligase"/>
    <property type="match status" value="1"/>
</dbReference>
<feature type="binding site" evidence="15">
    <location>
        <position position="310"/>
    </location>
    <ligand>
        <name>NAD(+)</name>
        <dbReference type="ChEBI" id="CHEBI:57540"/>
    </ligand>
</feature>
<keyword evidence="10 15" id="KW-0520">NAD</keyword>
<dbReference type="AlphaFoldDB" id="A0A2A2I9G3"/>
<dbReference type="InterPro" id="IPR001357">
    <property type="entry name" value="BRCT_dom"/>
</dbReference>
<dbReference type="Pfam" id="PF01653">
    <property type="entry name" value="DNA_ligase_aden"/>
    <property type="match status" value="1"/>
</dbReference>
<sequence>MDKQQAQDQINVLKEILNQYGYEYYVLDKPSVPDSEYDQKLQELMNLEEAYPEFVTADSPTQRVGGEPLDAFQKVQHTVPMLSLGNAFNEQDLRDFARRASGGTDEPISFVCELKIDGLAVSLTYENGKFVRGATRGDGTTGEDITSNLRTIRSMPLTIKETETIEVRGEAFMPHKSFLALNRAREENEEEPFANPRNAAAGSLRQLDPKIAAKRNLDIFLYGVGEWGAAPIESHSERLDRLKELGFKTNPEWKKCETIEEVIEFVTYWTTERPNLNYEIDGIVIKVDDLSQQEELGFTAKGPRWAIAYKFPAEEVITKLTDIELSIGRTGVVTPTAILEPVKIAGSTVQRASLHNEDLIREQDIRIGDMVVIKKAGDIIPKVVRAIEEKRTGDEQEFYMPEECPTCGSELVRLEEEVALRCINPNCPAQLMEGLIHFVSRNAMNIDGLGEKVITQLFQEKLIRTMADLFRLKREELLQLERMGEKSVDNLLKAIEASKENSLEKLLFGLGIRFIGAKAATTIAVEFETMEKIQHASFDELVSVDEIGEKMADSIVQYFAEQKVIDLIEDLSALNVNMEFKGTKISAQTTDTIFAGKTVVLTGKMEEFTRSEAKELIEAMGGSVTGSVSKKTDFLIAGEDAGSKYDKAQKLGVTIWDEQGLKEAIES</sequence>
<dbReference type="PANTHER" id="PTHR23389">
    <property type="entry name" value="CHROMOSOME TRANSMISSION FIDELITY FACTOR 18"/>
    <property type="match status" value="1"/>
</dbReference>
<comment type="cofactor">
    <cofactor evidence="15">
        <name>Mg(2+)</name>
        <dbReference type="ChEBI" id="CHEBI:18420"/>
    </cofactor>
    <cofactor evidence="15">
        <name>Mn(2+)</name>
        <dbReference type="ChEBI" id="CHEBI:29035"/>
    </cofactor>
</comment>
<dbReference type="Pfam" id="PF03119">
    <property type="entry name" value="DNA_ligase_ZBD"/>
    <property type="match status" value="1"/>
</dbReference>